<protein>
    <submittedName>
        <fullName evidence="2">Uncharacterized protein</fullName>
    </submittedName>
</protein>
<organism evidence="2 3">
    <name type="scientific">Cardiocondyla obscurior</name>
    <dbReference type="NCBI Taxonomy" id="286306"/>
    <lineage>
        <taxon>Eukaryota</taxon>
        <taxon>Metazoa</taxon>
        <taxon>Ecdysozoa</taxon>
        <taxon>Arthropoda</taxon>
        <taxon>Hexapoda</taxon>
        <taxon>Insecta</taxon>
        <taxon>Pterygota</taxon>
        <taxon>Neoptera</taxon>
        <taxon>Endopterygota</taxon>
        <taxon>Hymenoptera</taxon>
        <taxon>Apocrita</taxon>
        <taxon>Aculeata</taxon>
        <taxon>Formicoidea</taxon>
        <taxon>Formicidae</taxon>
        <taxon>Myrmicinae</taxon>
        <taxon>Cardiocondyla</taxon>
    </lineage>
</organism>
<keyword evidence="3" id="KW-1185">Reference proteome</keyword>
<proteinExistence type="predicted"/>
<dbReference type="Proteomes" id="UP001430953">
    <property type="component" value="Unassembled WGS sequence"/>
</dbReference>
<feature type="region of interest" description="Disordered" evidence="1">
    <location>
        <begin position="66"/>
        <end position="90"/>
    </location>
</feature>
<evidence type="ECO:0000313" key="3">
    <source>
        <dbReference type="Proteomes" id="UP001430953"/>
    </source>
</evidence>
<dbReference type="AlphaFoldDB" id="A0AAW2F0P5"/>
<gene>
    <name evidence="2" type="ORF">PUN28_014125</name>
</gene>
<sequence length="90" mass="9814">MNEKCLNLSGTASGINFGLRQAIISRCSILIAPIDPTRCDKDQTEMLEASCWRIAARVPLKLKAEADGIPEGPPPQKLINFANGLGRDRH</sequence>
<evidence type="ECO:0000256" key="1">
    <source>
        <dbReference type="SAM" id="MobiDB-lite"/>
    </source>
</evidence>
<dbReference type="EMBL" id="JADYXP020000015">
    <property type="protein sequence ID" value="KAL0108770.1"/>
    <property type="molecule type" value="Genomic_DNA"/>
</dbReference>
<reference evidence="2 3" key="1">
    <citation type="submission" date="2023-03" db="EMBL/GenBank/DDBJ databases">
        <title>High recombination rates correlate with genetic variation in Cardiocondyla obscurior ants.</title>
        <authorList>
            <person name="Errbii M."/>
        </authorList>
    </citation>
    <scope>NUCLEOTIDE SEQUENCE [LARGE SCALE GENOMIC DNA]</scope>
    <source>
        <strain evidence="2">Alpha-2009</strain>
        <tissue evidence="2">Whole body</tissue>
    </source>
</reference>
<evidence type="ECO:0000313" key="2">
    <source>
        <dbReference type="EMBL" id="KAL0108770.1"/>
    </source>
</evidence>
<name>A0AAW2F0P5_9HYME</name>
<comment type="caution">
    <text evidence="2">The sequence shown here is derived from an EMBL/GenBank/DDBJ whole genome shotgun (WGS) entry which is preliminary data.</text>
</comment>
<accession>A0AAW2F0P5</accession>